<feature type="domain" description="HTH arsR-type" evidence="5">
    <location>
        <begin position="1"/>
        <end position="87"/>
    </location>
</feature>
<feature type="region of interest" description="Disordered" evidence="4">
    <location>
        <begin position="88"/>
        <end position="110"/>
    </location>
</feature>
<evidence type="ECO:0000313" key="6">
    <source>
        <dbReference type="EMBL" id="RAO78171.1"/>
    </source>
</evidence>
<protein>
    <submittedName>
        <fullName evidence="6">Transcriptional regulator</fullName>
    </submittedName>
</protein>
<evidence type="ECO:0000313" key="7">
    <source>
        <dbReference type="Proteomes" id="UP000248926"/>
    </source>
</evidence>
<keyword evidence="2" id="KW-0238">DNA-binding</keyword>
<name>A0A328PAG2_9GAMM</name>
<dbReference type="InterPro" id="IPR011991">
    <property type="entry name" value="ArsR-like_HTH"/>
</dbReference>
<dbReference type="Proteomes" id="UP000248926">
    <property type="component" value="Unassembled WGS sequence"/>
</dbReference>
<dbReference type="RefSeq" id="WP_111982758.1">
    <property type="nucleotide sequence ID" value="NZ_NFZS01000001.1"/>
</dbReference>
<evidence type="ECO:0000256" key="4">
    <source>
        <dbReference type="SAM" id="MobiDB-lite"/>
    </source>
</evidence>
<proteinExistence type="predicted"/>
<comment type="caution">
    <text evidence="6">The sequence shown here is derived from an EMBL/GenBank/DDBJ whole genome shotgun (WGS) entry which is preliminary data.</text>
</comment>
<dbReference type="InterPro" id="IPR001845">
    <property type="entry name" value="HTH_ArsR_DNA-bd_dom"/>
</dbReference>
<dbReference type="NCBIfam" id="NF033788">
    <property type="entry name" value="HTH_metalloreg"/>
    <property type="match status" value="1"/>
</dbReference>
<keyword evidence="1" id="KW-0805">Transcription regulation</keyword>
<dbReference type="SUPFAM" id="SSF46785">
    <property type="entry name" value="Winged helix' DNA-binding domain"/>
    <property type="match status" value="1"/>
</dbReference>
<dbReference type="NCBIfam" id="NF033789">
    <property type="entry name" value="repress_SdpR"/>
    <property type="match status" value="1"/>
</dbReference>
<dbReference type="GO" id="GO:0003700">
    <property type="term" value="F:DNA-binding transcription factor activity"/>
    <property type="evidence" value="ECO:0007669"/>
    <property type="project" value="InterPro"/>
</dbReference>
<dbReference type="EMBL" id="NFZS01000001">
    <property type="protein sequence ID" value="RAO78171.1"/>
    <property type="molecule type" value="Genomic_DNA"/>
</dbReference>
<dbReference type="PANTHER" id="PTHR33154">
    <property type="entry name" value="TRANSCRIPTIONAL REGULATOR, ARSR FAMILY"/>
    <property type="match status" value="1"/>
</dbReference>
<evidence type="ECO:0000256" key="1">
    <source>
        <dbReference type="ARBA" id="ARBA00023015"/>
    </source>
</evidence>
<gene>
    <name evidence="6" type="ORF">CA260_10220</name>
</gene>
<dbReference type="SMART" id="SM00418">
    <property type="entry name" value="HTH_ARSR"/>
    <property type="match status" value="1"/>
</dbReference>
<evidence type="ECO:0000256" key="3">
    <source>
        <dbReference type="ARBA" id="ARBA00023163"/>
    </source>
</evidence>
<dbReference type="GO" id="GO:0003677">
    <property type="term" value="F:DNA binding"/>
    <property type="evidence" value="ECO:0007669"/>
    <property type="project" value="UniProtKB-KW"/>
</dbReference>
<organism evidence="6 7">
    <name type="scientific">Dyella jiangningensis</name>
    <dbReference type="NCBI Taxonomy" id="1379159"/>
    <lineage>
        <taxon>Bacteria</taxon>
        <taxon>Pseudomonadati</taxon>
        <taxon>Pseudomonadota</taxon>
        <taxon>Gammaproteobacteria</taxon>
        <taxon>Lysobacterales</taxon>
        <taxon>Rhodanobacteraceae</taxon>
        <taxon>Dyella</taxon>
    </lineage>
</organism>
<dbReference type="Gene3D" id="1.10.10.10">
    <property type="entry name" value="Winged helix-like DNA-binding domain superfamily/Winged helix DNA-binding domain"/>
    <property type="match status" value="1"/>
</dbReference>
<dbReference type="InterPro" id="IPR036388">
    <property type="entry name" value="WH-like_DNA-bd_sf"/>
</dbReference>
<dbReference type="PROSITE" id="PS50987">
    <property type="entry name" value="HTH_ARSR_2"/>
    <property type="match status" value="1"/>
</dbReference>
<dbReference type="Pfam" id="PF12840">
    <property type="entry name" value="HTH_20"/>
    <property type="match status" value="1"/>
</dbReference>
<feature type="compositionally biased region" description="Basic residues" evidence="4">
    <location>
        <begin position="95"/>
        <end position="110"/>
    </location>
</feature>
<keyword evidence="7" id="KW-1185">Reference proteome</keyword>
<dbReference type="OrthoDB" id="46768at2"/>
<dbReference type="InterPro" id="IPR036390">
    <property type="entry name" value="WH_DNA-bd_sf"/>
</dbReference>
<reference evidence="6 7" key="1">
    <citation type="journal article" date="2018" name="Genet. Mol. Biol.">
        <title>The genome sequence of Dyella jiangningensis FCAV SCS01 from a lignocellulose-decomposing microbial consortium metagenome reveals potential for biotechnological applications.</title>
        <authorList>
            <person name="Desiderato J.G."/>
            <person name="Alvarenga D.O."/>
            <person name="Constancio M.T.L."/>
            <person name="Alves L.M.C."/>
            <person name="Varani A.M."/>
        </authorList>
    </citation>
    <scope>NUCLEOTIDE SEQUENCE [LARGE SCALE GENOMIC DNA]</scope>
    <source>
        <strain evidence="6 7">FCAV SCS01</strain>
    </source>
</reference>
<dbReference type="CDD" id="cd00090">
    <property type="entry name" value="HTH_ARSR"/>
    <property type="match status" value="1"/>
</dbReference>
<evidence type="ECO:0000259" key="5">
    <source>
        <dbReference type="PROSITE" id="PS50987"/>
    </source>
</evidence>
<sequence length="110" mass="11992">MNAVFKALADPTRRKVLELLRQGAMTAGELSDHFPVSRPTMSAHFAVLREADLIEASKVGTSIIYQLKLSVLEDALLTFTQLFGIGEGGRATARPARKARPKGTRKGIRT</sequence>
<accession>A0A328PAG2</accession>
<dbReference type="InterPro" id="IPR047796">
    <property type="entry name" value="SdpR-like_repress"/>
</dbReference>
<keyword evidence="3" id="KW-0804">Transcription</keyword>
<dbReference type="AlphaFoldDB" id="A0A328PAG2"/>
<evidence type="ECO:0000256" key="2">
    <source>
        <dbReference type="ARBA" id="ARBA00023125"/>
    </source>
</evidence>
<dbReference type="InterPro" id="IPR051081">
    <property type="entry name" value="HTH_MetalResp_TranReg"/>
</dbReference>
<dbReference type="PRINTS" id="PR00778">
    <property type="entry name" value="HTHARSR"/>
</dbReference>
<dbReference type="PANTHER" id="PTHR33154:SF33">
    <property type="entry name" value="TRANSCRIPTIONAL REPRESSOR SDPR"/>
    <property type="match status" value="1"/>
</dbReference>